<keyword evidence="2" id="KW-1185">Reference proteome</keyword>
<name>A0AAD3TBC6_NEPGR</name>
<evidence type="ECO:0000313" key="1">
    <source>
        <dbReference type="EMBL" id="GMH25596.1"/>
    </source>
</evidence>
<dbReference type="EMBL" id="BSYO01000029">
    <property type="protein sequence ID" value="GMH25596.1"/>
    <property type="molecule type" value="Genomic_DNA"/>
</dbReference>
<protein>
    <submittedName>
        <fullName evidence="1">Uncharacterized protein</fullName>
    </submittedName>
</protein>
<reference evidence="1" key="1">
    <citation type="submission" date="2023-05" db="EMBL/GenBank/DDBJ databases">
        <title>Nepenthes gracilis genome sequencing.</title>
        <authorList>
            <person name="Fukushima K."/>
        </authorList>
    </citation>
    <scope>NUCLEOTIDE SEQUENCE</scope>
    <source>
        <strain evidence="1">SING2019-196</strain>
    </source>
</reference>
<accession>A0AAD3TBC6</accession>
<dbReference type="AlphaFoldDB" id="A0AAD3TBC6"/>
<comment type="caution">
    <text evidence="1">The sequence shown here is derived from an EMBL/GenBank/DDBJ whole genome shotgun (WGS) entry which is preliminary data.</text>
</comment>
<gene>
    <name evidence="1" type="ORF">Nepgr_027439</name>
</gene>
<sequence length="128" mass="14208">MVGGPEGCTKAAERIRQRLHLKGPYVHIVRPQHPSKLHCKDLSLVVNIPNSTSVLDELLPTSNRMAKRNLEGIWKFTNPVAGKVIVAARSNDGMDASELKGEFSDLLPTKDLRIKSVFEAKKKTDYST</sequence>
<evidence type="ECO:0000313" key="2">
    <source>
        <dbReference type="Proteomes" id="UP001279734"/>
    </source>
</evidence>
<proteinExistence type="predicted"/>
<dbReference type="Proteomes" id="UP001279734">
    <property type="component" value="Unassembled WGS sequence"/>
</dbReference>
<organism evidence="1 2">
    <name type="scientific">Nepenthes gracilis</name>
    <name type="common">Slender pitcher plant</name>
    <dbReference type="NCBI Taxonomy" id="150966"/>
    <lineage>
        <taxon>Eukaryota</taxon>
        <taxon>Viridiplantae</taxon>
        <taxon>Streptophyta</taxon>
        <taxon>Embryophyta</taxon>
        <taxon>Tracheophyta</taxon>
        <taxon>Spermatophyta</taxon>
        <taxon>Magnoliopsida</taxon>
        <taxon>eudicotyledons</taxon>
        <taxon>Gunneridae</taxon>
        <taxon>Pentapetalae</taxon>
        <taxon>Caryophyllales</taxon>
        <taxon>Nepenthaceae</taxon>
        <taxon>Nepenthes</taxon>
    </lineage>
</organism>